<dbReference type="EMBL" id="MPIN01000006">
    <property type="protein sequence ID" value="OJH38330.1"/>
    <property type="molecule type" value="Genomic_DNA"/>
</dbReference>
<name>A0A1L9B7U6_9BACT</name>
<dbReference type="Proteomes" id="UP000182229">
    <property type="component" value="Unassembled WGS sequence"/>
</dbReference>
<reference evidence="2" key="1">
    <citation type="submission" date="2016-11" db="EMBL/GenBank/DDBJ databases">
        <authorList>
            <person name="Shukria A."/>
            <person name="Stevens D.C."/>
        </authorList>
    </citation>
    <scope>NUCLEOTIDE SEQUENCE [LARGE SCALE GENOMIC DNA]</scope>
    <source>
        <strain evidence="2">Cbfe23</strain>
    </source>
</reference>
<evidence type="ECO:0000313" key="2">
    <source>
        <dbReference type="Proteomes" id="UP000182229"/>
    </source>
</evidence>
<dbReference type="AlphaFoldDB" id="A0A1L9B7U6"/>
<protein>
    <submittedName>
        <fullName evidence="1">Uncharacterized protein</fullName>
    </submittedName>
</protein>
<organism evidence="1 2">
    <name type="scientific">Cystobacter ferrugineus</name>
    <dbReference type="NCBI Taxonomy" id="83449"/>
    <lineage>
        <taxon>Bacteria</taxon>
        <taxon>Pseudomonadati</taxon>
        <taxon>Myxococcota</taxon>
        <taxon>Myxococcia</taxon>
        <taxon>Myxococcales</taxon>
        <taxon>Cystobacterineae</taxon>
        <taxon>Archangiaceae</taxon>
        <taxon>Cystobacter</taxon>
    </lineage>
</organism>
<proteinExistence type="predicted"/>
<sequence>MRGPEVGVDAKAWGRGLDRGAGALAQAVSSNSSALQVSKRIDTSFHQAWVPRAWPDLLCSMPARAHGDVARNMPASGDPARGASVCATGARRQELTYLGLTPAAWPRRSTPGPALRGEKF</sequence>
<comment type="caution">
    <text evidence="1">The sequence shown here is derived from an EMBL/GenBank/DDBJ whole genome shotgun (WGS) entry which is preliminary data.</text>
</comment>
<gene>
    <name evidence="1" type="ORF">BON30_24655</name>
</gene>
<dbReference type="STRING" id="83449.BON30_24655"/>
<reference evidence="1 2" key="2">
    <citation type="submission" date="2016-12" db="EMBL/GenBank/DDBJ databases">
        <title>Draft Genome Sequence of Cystobacter ferrugineus Strain Cbfe23.</title>
        <authorList>
            <person name="Akbar S."/>
            <person name="Dowd S.E."/>
            <person name="Stevens D.C."/>
        </authorList>
    </citation>
    <scope>NUCLEOTIDE SEQUENCE [LARGE SCALE GENOMIC DNA]</scope>
    <source>
        <strain evidence="1 2">Cbfe23</strain>
    </source>
</reference>
<accession>A0A1L9B7U6</accession>
<keyword evidence="2" id="KW-1185">Reference proteome</keyword>
<evidence type="ECO:0000313" key="1">
    <source>
        <dbReference type="EMBL" id="OJH38330.1"/>
    </source>
</evidence>